<protein>
    <submittedName>
        <fullName evidence="18">Uncharacterized protein</fullName>
    </submittedName>
</protein>
<feature type="transmembrane region" description="Helical" evidence="14">
    <location>
        <begin position="157"/>
        <end position="181"/>
    </location>
</feature>
<dbReference type="AlphaFoldDB" id="A0A0D9WC03"/>
<feature type="domain" description="Cation/H+ exchanger transmembrane" evidence="15">
    <location>
        <begin position="40"/>
        <end position="423"/>
    </location>
</feature>
<comment type="subcellular location">
    <subcellularLocation>
        <location evidence="3">Membrane</location>
        <topology evidence="3">Multi-pass membrane protein</topology>
    </subcellularLocation>
    <subcellularLocation>
        <location evidence="2">Plastid</location>
        <location evidence="2">Chloroplast envelope</location>
    </subcellularLocation>
</comment>
<feature type="transmembrane region" description="Helical" evidence="14">
    <location>
        <begin position="263"/>
        <end position="292"/>
    </location>
</feature>
<dbReference type="PANTHER" id="PTHR32468:SF0">
    <property type="entry name" value="K(+)_H(+) ANTIPORTER 1"/>
    <property type="match status" value="1"/>
</dbReference>
<reference evidence="18 19" key="1">
    <citation type="submission" date="2012-08" db="EMBL/GenBank/DDBJ databases">
        <title>Oryza genome evolution.</title>
        <authorList>
            <person name="Wing R.A."/>
        </authorList>
    </citation>
    <scope>NUCLEOTIDE SEQUENCE</scope>
</reference>
<feature type="transmembrane region" description="Helical" evidence="14">
    <location>
        <begin position="94"/>
        <end position="111"/>
    </location>
</feature>
<dbReference type="EnsemblPlants" id="LPERR05G00940.1">
    <property type="protein sequence ID" value="LPERR05G00940.1"/>
    <property type="gene ID" value="LPERR05G00940"/>
</dbReference>
<dbReference type="InterPro" id="IPR006153">
    <property type="entry name" value="Cation/H_exchanger_TM"/>
</dbReference>
<dbReference type="eggNOG" id="KOG1650">
    <property type="taxonomic scope" value="Eukaryota"/>
</dbReference>
<dbReference type="Pfam" id="PF00999">
    <property type="entry name" value="Na_H_Exchanger"/>
    <property type="match status" value="1"/>
</dbReference>
<keyword evidence="7 14" id="KW-0812">Transmembrane</keyword>
<proteinExistence type="inferred from homology"/>
<keyword evidence="11" id="KW-0406">Ion transport</keyword>
<evidence type="ECO:0000256" key="8">
    <source>
        <dbReference type="ARBA" id="ARBA00022946"/>
    </source>
</evidence>
<keyword evidence="5" id="KW-0050">Antiport</keyword>
<evidence type="ECO:0000256" key="1">
    <source>
        <dbReference type="ARBA" id="ARBA00003198"/>
    </source>
</evidence>
<dbReference type="Pfam" id="PF23259">
    <property type="entry name" value="CHX17_C"/>
    <property type="match status" value="2"/>
</dbReference>
<evidence type="ECO:0000259" key="16">
    <source>
        <dbReference type="Pfam" id="PF23256"/>
    </source>
</evidence>
<dbReference type="InterPro" id="IPR050794">
    <property type="entry name" value="CPA2_transporter"/>
</dbReference>
<feature type="transmembrane region" description="Helical" evidence="14">
    <location>
        <begin position="27"/>
        <end position="46"/>
    </location>
</feature>
<reference evidence="19" key="2">
    <citation type="submission" date="2013-12" db="EMBL/GenBank/DDBJ databases">
        <authorList>
            <person name="Yu Y."/>
            <person name="Lee S."/>
            <person name="de Baynast K."/>
            <person name="Wissotski M."/>
            <person name="Liu L."/>
            <person name="Talag J."/>
            <person name="Goicoechea J."/>
            <person name="Angelova A."/>
            <person name="Jetty R."/>
            <person name="Kudrna D."/>
            <person name="Golser W."/>
            <person name="Rivera L."/>
            <person name="Zhang J."/>
            <person name="Wing R."/>
        </authorList>
    </citation>
    <scope>NUCLEOTIDE SEQUENCE</scope>
</reference>
<evidence type="ECO:0000256" key="13">
    <source>
        <dbReference type="ARBA" id="ARBA00038341"/>
    </source>
</evidence>
<evidence type="ECO:0000256" key="2">
    <source>
        <dbReference type="ARBA" id="ARBA00004119"/>
    </source>
</evidence>
<feature type="transmembrane region" description="Helical" evidence="14">
    <location>
        <begin position="58"/>
        <end position="74"/>
    </location>
</feature>
<feature type="transmembrane region" description="Helical" evidence="14">
    <location>
        <begin position="405"/>
        <end position="427"/>
    </location>
</feature>
<dbReference type="InterPro" id="IPR057291">
    <property type="entry name" value="CHX17_2nd"/>
</dbReference>
<keyword evidence="4" id="KW-0813">Transport</keyword>
<dbReference type="Gramene" id="LPERR05G00940.1">
    <property type="protein sequence ID" value="LPERR05G00940.1"/>
    <property type="gene ID" value="LPERR05G00940"/>
</dbReference>
<feature type="transmembrane region" description="Helical" evidence="14">
    <location>
        <begin position="339"/>
        <end position="366"/>
    </location>
</feature>
<evidence type="ECO:0000256" key="3">
    <source>
        <dbReference type="ARBA" id="ARBA00004141"/>
    </source>
</evidence>
<feature type="domain" description="Cation/H(+) antiporter C-terminal" evidence="17">
    <location>
        <begin position="633"/>
        <end position="675"/>
    </location>
</feature>
<dbReference type="PANTHER" id="PTHR32468">
    <property type="entry name" value="CATION/H + ANTIPORTER"/>
    <property type="match status" value="1"/>
</dbReference>
<dbReference type="InterPro" id="IPR038770">
    <property type="entry name" value="Na+/solute_symporter_sf"/>
</dbReference>
<keyword evidence="12 14" id="KW-0472">Membrane</keyword>
<dbReference type="Gene3D" id="3.40.50.12370">
    <property type="match status" value="1"/>
</dbReference>
<dbReference type="GO" id="GO:1902600">
    <property type="term" value="P:proton transmembrane transport"/>
    <property type="evidence" value="ECO:0007669"/>
    <property type="project" value="InterPro"/>
</dbReference>
<dbReference type="GO" id="GO:0012505">
    <property type="term" value="C:endomembrane system"/>
    <property type="evidence" value="ECO:0007669"/>
    <property type="project" value="TreeGrafter"/>
</dbReference>
<sequence>MSATEAEMAKVKTSSNGIWQGDDPLHFAFPLLILQSLLILLLSRLLALLLRPLRQPKVIAEIVAGILLGPSALGRNKRYLAALFPPWSSPVLESVASLGLLFFLFLVGLELDLRSVRRSGRRAFAIAAAGISLPFGCGVGVAFLLREHLPGAAEAGYAPFLVFMGVALSITAFPVLARILAELKLLTTPIGETALAAAAFNDVAAWVLLALAVAISGSTKSPIVSLWVLLSGAAFVTFSMIFIKPAMAWVARRSDANGGGEVWIAVTLGGVLASGLATDMIGIHAIFGAFVFGLTVSKEGEFAGRVTERVEDMVSSLLLPLYFASSGLKTDVATIRGGMAWAMLALVIATACAGKICGTFVVAMACGMSAREAVVLGVVMNTKGLVELIVLNIGRERKVLDEETFAILVLMALVTTFVTTPTVMAIYKPARNAGRRRLHHRKLQGPSAPSSPSAAGAKELRLLACIHGGHDVAAVINLIETIRGHTHPRRLVKLYILRMVELTERTSSILMARAARRNGLPFLRPRADIAGDQIDVAFDTYAQLGHVSVRPMTAVSALHTIHHDVVAVADDKRVSLIVLPFHKRHGHGDDLGPEWRAVNRRILREAPCSVAVLVDRGFGGGEQVSSEHVAHGVCVVFFGGPDDREALELAGRMAEHPGVNLTVVRFTGDAAAADQLTIRLSTNSKNVAAGDDKRYTMSTAVVDSETEKEMDEAAVGEFRRRAAAAAVRYEEKRVGINGGDVVEQVVGIGKSREYGLVVVGKGRLPSPMVAGLAVRPAEHPELGPIGDALASAGHGVTSSVLVVQQHDMSNADEVPVSVVVDGHAHDAGDELTGGNNSKEMTEP</sequence>
<dbReference type="Proteomes" id="UP000032180">
    <property type="component" value="Chromosome 5"/>
</dbReference>
<evidence type="ECO:0000256" key="11">
    <source>
        <dbReference type="ARBA" id="ARBA00023065"/>
    </source>
</evidence>
<evidence type="ECO:0000256" key="10">
    <source>
        <dbReference type="ARBA" id="ARBA00022989"/>
    </source>
</evidence>
<dbReference type="Pfam" id="PF23256">
    <property type="entry name" value="CHX17_2nd"/>
    <property type="match status" value="1"/>
</dbReference>
<evidence type="ECO:0000256" key="6">
    <source>
        <dbReference type="ARBA" id="ARBA00022538"/>
    </source>
</evidence>
<dbReference type="InterPro" id="IPR057290">
    <property type="entry name" value="CHX17_C"/>
</dbReference>
<feature type="transmembrane region" description="Helical" evidence="14">
    <location>
        <begin position="123"/>
        <end position="145"/>
    </location>
</feature>
<feature type="transmembrane region" description="Helical" evidence="14">
    <location>
        <begin position="193"/>
        <end position="217"/>
    </location>
</feature>
<evidence type="ECO:0000259" key="15">
    <source>
        <dbReference type="Pfam" id="PF00999"/>
    </source>
</evidence>
<keyword evidence="8" id="KW-0809">Transit peptide</keyword>
<evidence type="ECO:0000256" key="4">
    <source>
        <dbReference type="ARBA" id="ARBA00022448"/>
    </source>
</evidence>
<feature type="domain" description="Cation/H(+) antiporter C-terminal" evidence="17">
    <location>
        <begin position="710"/>
        <end position="806"/>
    </location>
</feature>
<keyword evidence="6" id="KW-0633">Potassium transport</keyword>
<comment type="function">
    <text evidence="1">May function as sodium-coupled metabolite transporter across the chloroplast envelope.</text>
</comment>
<feature type="transmembrane region" description="Helical" evidence="14">
    <location>
        <begin position="223"/>
        <end position="243"/>
    </location>
</feature>
<dbReference type="GO" id="GO:0006885">
    <property type="term" value="P:regulation of pH"/>
    <property type="evidence" value="ECO:0007669"/>
    <property type="project" value="UniProtKB-ARBA"/>
</dbReference>
<keyword evidence="19" id="KW-1185">Reference proteome</keyword>
<dbReference type="GO" id="GO:0009941">
    <property type="term" value="C:chloroplast envelope"/>
    <property type="evidence" value="ECO:0007669"/>
    <property type="project" value="UniProtKB-SubCell"/>
</dbReference>
<feature type="domain" description="Cation/H(+) antiporter central" evidence="16">
    <location>
        <begin position="489"/>
        <end position="626"/>
    </location>
</feature>
<dbReference type="GO" id="GO:0006813">
    <property type="term" value="P:potassium ion transport"/>
    <property type="evidence" value="ECO:0007669"/>
    <property type="project" value="UniProtKB-KW"/>
</dbReference>
<evidence type="ECO:0000256" key="5">
    <source>
        <dbReference type="ARBA" id="ARBA00022449"/>
    </source>
</evidence>
<evidence type="ECO:0000256" key="9">
    <source>
        <dbReference type="ARBA" id="ARBA00022958"/>
    </source>
</evidence>
<accession>A0A0D9WC03</accession>
<evidence type="ECO:0000259" key="17">
    <source>
        <dbReference type="Pfam" id="PF23259"/>
    </source>
</evidence>
<organism evidence="18 19">
    <name type="scientific">Leersia perrieri</name>
    <dbReference type="NCBI Taxonomy" id="77586"/>
    <lineage>
        <taxon>Eukaryota</taxon>
        <taxon>Viridiplantae</taxon>
        <taxon>Streptophyta</taxon>
        <taxon>Embryophyta</taxon>
        <taxon>Tracheophyta</taxon>
        <taxon>Spermatophyta</taxon>
        <taxon>Magnoliopsida</taxon>
        <taxon>Liliopsida</taxon>
        <taxon>Poales</taxon>
        <taxon>Poaceae</taxon>
        <taxon>BOP clade</taxon>
        <taxon>Oryzoideae</taxon>
        <taxon>Oryzeae</taxon>
        <taxon>Oryzinae</taxon>
        <taxon>Leersia</taxon>
    </lineage>
</organism>
<keyword evidence="10 14" id="KW-1133">Transmembrane helix</keyword>
<dbReference type="STRING" id="77586.A0A0D9WC03"/>
<dbReference type="FunFam" id="1.20.1530.20:FF:000003">
    <property type="entry name" value="Cation/H(+) antiporter 15"/>
    <property type="match status" value="1"/>
</dbReference>
<evidence type="ECO:0000256" key="7">
    <source>
        <dbReference type="ARBA" id="ARBA00022692"/>
    </source>
</evidence>
<evidence type="ECO:0000256" key="14">
    <source>
        <dbReference type="SAM" id="Phobius"/>
    </source>
</evidence>
<comment type="similarity">
    <text evidence="13">Belongs to the monovalent cation:proton antiporter 2 (CPA2) transporter (TC 2.A.37) family. CHX (TC 2.A.37.4) subfamily.</text>
</comment>
<evidence type="ECO:0000313" key="19">
    <source>
        <dbReference type="Proteomes" id="UP000032180"/>
    </source>
</evidence>
<evidence type="ECO:0000313" key="18">
    <source>
        <dbReference type="EnsemblPlants" id="LPERR05G00940.1"/>
    </source>
</evidence>
<dbReference type="HOGENOM" id="CLU_005126_6_2_1"/>
<reference evidence="18" key="3">
    <citation type="submission" date="2015-04" db="UniProtKB">
        <authorList>
            <consortium name="EnsemblPlants"/>
        </authorList>
    </citation>
    <scope>IDENTIFICATION</scope>
</reference>
<keyword evidence="9" id="KW-0630">Potassium</keyword>
<name>A0A0D9WC03_9ORYZ</name>
<dbReference type="GO" id="GO:0016020">
    <property type="term" value="C:membrane"/>
    <property type="evidence" value="ECO:0007669"/>
    <property type="project" value="UniProtKB-SubCell"/>
</dbReference>
<dbReference type="Gene3D" id="1.20.1530.20">
    <property type="match status" value="1"/>
</dbReference>
<dbReference type="GO" id="GO:0015297">
    <property type="term" value="F:antiporter activity"/>
    <property type="evidence" value="ECO:0007669"/>
    <property type="project" value="UniProtKB-KW"/>
</dbReference>
<evidence type="ECO:0000256" key="12">
    <source>
        <dbReference type="ARBA" id="ARBA00023136"/>
    </source>
</evidence>